<dbReference type="CDD" id="cd03801">
    <property type="entry name" value="GT4_PimA-like"/>
    <property type="match status" value="1"/>
</dbReference>
<dbReference type="Gene3D" id="1.10.150.400">
    <property type="match status" value="1"/>
</dbReference>
<comment type="caution">
    <text evidence="3">The sequence shown here is derived from an EMBL/GenBank/DDBJ whole genome shotgun (WGS) entry which is preliminary data.</text>
</comment>
<dbReference type="InterPro" id="IPR029044">
    <property type="entry name" value="Nucleotide-diphossugar_trans"/>
</dbReference>
<dbReference type="Gene3D" id="3.40.50.2000">
    <property type="entry name" value="Glycogen Phosphorylase B"/>
    <property type="match status" value="2"/>
</dbReference>
<dbReference type="InterPro" id="IPR036412">
    <property type="entry name" value="HAD-like_sf"/>
</dbReference>
<protein>
    <recommendedName>
        <fullName evidence="2">Glycosyl transferase family 1 domain-containing protein</fullName>
    </recommendedName>
</protein>
<reference evidence="3" key="1">
    <citation type="journal article" date="2014" name="Int. J. Syst. Evol. Microbiol.">
        <title>Complete genome of a new Firmicutes species belonging to the dominant human colonic microbiota ('Ruminococcus bicirculans') reveals two chromosomes and a selective capacity to utilize plant glucans.</title>
        <authorList>
            <consortium name="NISC Comparative Sequencing Program"/>
            <person name="Wegmann U."/>
            <person name="Louis P."/>
            <person name="Goesmann A."/>
            <person name="Henrissat B."/>
            <person name="Duncan S.H."/>
            <person name="Flint H.J."/>
        </authorList>
    </citation>
    <scope>NUCLEOTIDE SEQUENCE</scope>
    <source>
        <strain evidence="3">VKM Ac-1246</strain>
    </source>
</reference>
<dbReference type="SUPFAM" id="SSF53756">
    <property type="entry name" value="UDP-Glycosyltransferase/glycogen phosphorylase"/>
    <property type="match status" value="1"/>
</dbReference>
<accession>A0ABQ5SUL9</accession>
<dbReference type="InterPro" id="IPR023214">
    <property type="entry name" value="HAD_sf"/>
</dbReference>
<name>A0ABQ5SUL9_9ACTN</name>
<keyword evidence="1" id="KW-0808">Transferase</keyword>
<sequence length="1403" mass="157237">MPAGIGEQPTNKLGLRHRLVRVAEVDGEHKLVLFGRPTSGGPVVSRYTRLLDRQSGLTAKLERLRARLGEPAETEVVTGRPYYLSPDSAERLSVEEMVEKLAAYDVVSFDVFDTALFRAVERPNDVFRIMGSRLAVDRFARIRKSAEAHARNENHRHKGSREVTLREIYAVMQERYAADPAWETMEQELEIELSRPNPYIKTVFDRLVTMGRTVVFMSDMYLPREVLEEMLVRNGYQGYEKVYVSNEYQRRKGDGTLQQVLLDNYAEKTIVHVGDVYEADVEQSERAGLAAVYNPDQHQLVREPDMGTLAGSFYGALVDNTLASGVWSEGLHYTHGFRVGGILALGFCEFIEKVVAEKSIDKVLFCGRDCDVLSRVYEREYGSVESAYIDISRYAASGITLDLNFDEYIGRSFFRWFGESRNSKTIEQLMLDTGFGYLVPYLEKADIERFLFPASANRRKLEQFFWDHKSVIEDHNSTSVAAAKSYFGSAVGDARRVLVVDIGWSGTCLTALRHFFRTAMAERSVEMFGALMCTSRSEQLTDTVSDGFISPYIYSPMSNMDMTRFMMPGGRNAVRRTDLLHHPLEYLFTEVASSVVGYGFADDGTAIALRGNNAPSNTEQISEMQRGIEDFVAAYLDYSHDYTDIRPVSPYVAFNPLRAAIQNEAYLYDVYKDFIYDATPALFGEETHTERFGDLFSLPGATTSRQLASRTTGSHGTVEQADGDDPRRIVFISPEMIYAGAPRSLLRMCKVAAAQGFEPIVWTAKPGPFTKEFEAYGFRVEVVRTNPARPNKVFNRLPDGVELVVCNTVVTDDYVRALEGRVPLVWYVREASNLPDFFRSNPDRRETLRNSKSVCVVSEYAAAAVAEYAEGRIDVVHNSVEDVSELAGAYEFASGGKHRFIQLGTIEHRKGYDLFVAAYKALPESYRTRAELHFAGGFINSGSSFSSYLFGQIEGEEGIHFHGLVSDERRKIELMSQMDTVVVASRDESFSLVALEGAMLSKPLIVTENVGAKYVVDDANGLVVDAGSVAALRDAFMTMMDKDEQTIRAMGEASRRSYDERASMEVYHRDLMKMFHRRIDAGAAGRRRDWSRLTALSRPGTAVAGARRPRVIVSLTSIPTRTHKLGECIDSVLQQTMPADQVVLWLSTQNFPRREEDLPEDLLGRVGARFRIAWVAGDIAPHKKYFYAMQEHPDDIIITVDDDVIYSENLVESLYQGHLEHPRAIISERANLIMFRPDGTLREYDGWIYNCQFLRGTPSYQLLPTGIAGVLYPPGALPEAAFDLEAITSTSLRADDLWLKVMTTLNGYPVWMPRTEVGYETIEEVQAVGLWRANSFQGGNDAALGRILDHVQNSLGVPRESLLRRIQGVADDGRVLGSEELDLTPMAPWPTSASAPLAGSVVA</sequence>
<gene>
    <name evidence="3" type="ORF">GCM10017579_13440</name>
</gene>
<dbReference type="PANTHER" id="PTHR12526">
    <property type="entry name" value="GLYCOSYLTRANSFERASE"/>
    <property type="match status" value="1"/>
</dbReference>
<evidence type="ECO:0000313" key="4">
    <source>
        <dbReference type="Proteomes" id="UP001142292"/>
    </source>
</evidence>
<proteinExistence type="predicted"/>
<evidence type="ECO:0000313" key="3">
    <source>
        <dbReference type="EMBL" id="GLJ67308.1"/>
    </source>
</evidence>
<dbReference type="Proteomes" id="UP001142292">
    <property type="component" value="Unassembled WGS sequence"/>
</dbReference>
<dbReference type="RefSeq" id="WP_189119364.1">
    <property type="nucleotide sequence ID" value="NZ_BMRK01000012.1"/>
</dbReference>
<dbReference type="SUPFAM" id="SSF56784">
    <property type="entry name" value="HAD-like"/>
    <property type="match status" value="1"/>
</dbReference>
<reference evidence="3" key="2">
    <citation type="submission" date="2023-01" db="EMBL/GenBank/DDBJ databases">
        <authorList>
            <person name="Sun Q."/>
            <person name="Evtushenko L."/>
        </authorList>
    </citation>
    <scope>NUCLEOTIDE SEQUENCE</scope>
    <source>
        <strain evidence="3">VKM Ac-1246</strain>
    </source>
</reference>
<dbReference type="Gene3D" id="3.40.50.1000">
    <property type="entry name" value="HAD superfamily/HAD-like"/>
    <property type="match status" value="1"/>
</dbReference>
<evidence type="ECO:0000259" key="2">
    <source>
        <dbReference type="Pfam" id="PF00534"/>
    </source>
</evidence>
<organism evidence="3 4">
    <name type="scientific">Nocardioides luteus</name>
    <dbReference type="NCBI Taxonomy" id="1844"/>
    <lineage>
        <taxon>Bacteria</taxon>
        <taxon>Bacillati</taxon>
        <taxon>Actinomycetota</taxon>
        <taxon>Actinomycetes</taxon>
        <taxon>Propionibacteriales</taxon>
        <taxon>Nocardioidaceae</taxon>
        <taxon>Nocardioides</taxon>
    </lineage>
</organism>
<dbReference type="PANTHER" id="PTHR12526:SF627">
    <property type="entry name" value="D-RHAMNOSYLTRANSFERASE WBPZ"/>
    <property type="match status" value="1"/>
</dbReference>
<dbReference type="EMBL" id="BSEL01000003">
    <property type="protein sequence ID" value="GLJ67308.1"/>
    <property type="molecule type" value="Genomic_DNA"/>
</dbReference>
<dbReference type="SUPFAM" id="SSF53448">
    <property type="entry name" value="Nucleotide-diphospho-sugar transferases"/>
    <property type="match status" value="1"/>
</dbReference>
<feature type="domain" description="Glycosyl transferase family 1" evidence="2">
    <location>
        <begin position="896"/>
        <end position="1055"/>
    </location>
</feature>
<keyword evidence="4" id="KW-1185">Reference proteome</keyword>
<dbReference type="Pfam" id="PF00534">
    <property type="entry name" value="Glycos_transf_1"/>
    <property type="match status" value="1"/>
</dbReference>
<dbReference type="InterPro" id="IPR001296">
    <property type="entry name" value="Glyco_trans_1"/>
</dbReference>
<evidence type="ECO:0000256" key="1">
    <source>
        <dbReference type="ARBA" id="ARBA00022679"/>
    </source>
</evidence>